<dbReference type="STRING" id="128403.WA1_22755"/>
<dbReference type="SUPFAM" id="SSF51905">
    <property type="entry name" value="FAD/NAD(P)-binding domain"/>
    <property type="match status" value="2"/>
</dbReference>
<dbReference type="PIRSF" id="PIRSF000332">
    <property type="entry name" value="FMO"/>
    <property type="match status" value="1"/>
</dbReference>
<name>A0A139X8T3_9CYAN</name>
<dbReference type="InterPro" id="IPR020946">
    <property type="entry name" value="Flavin_mOase-like"/>
</dbReference>
<dbReference type="InterPro" id="IPR000960">
    <property type="entry name" value="Flavin_mOase"/>
</dbReference>
<evidence type="ECO:0000313" key="7">
    <source>
        <dbReference type="EMBL" id="KYC41114.1"/>
    </source>
</evidence>
<dbReference type="RefSeq" id="WP_017744392.1">
    <property type="nucleotide sequence ID" value="NZ_KQ976354.1"/>
</dbReference>
<dbReference type="Proteomes" id="UP000076925">
    <property type="component" value="Unassembled WGS sequence"/>
</dbReference>
<evidence type="ECO:0000256" key="3">
    <source>
        <dbReference type="ARBA" id="ARBA00022630"/>
    </source>
</evidence>
<keyword evidence="4" id="KW-0274">FAD</keyword>
<dbReference type="AlphaFoldDB" id="A0A139X8T3"/>
<evidence type="ECO:0000313" key="8">
    <source>
        <dbReference type="Proteomes" id="UP000076925"/>
    </source>
</evidence>
<sequence>MKALQVCVIGAGVSGLVSAKTFLEEGYHVTVFEKQTGLGGVWEKSRAYPGLSIQNPRDTYAFSDYPMPSSYPEWPSGEQICAYLESYAQHFDVLEKIRFGAEVTAVKKFESQAEDRPMWIVNVNFQDDARGGVKQEQFEFDFVVVCNGTLSIPNTPNFPGMKEFIASGGKILHSTQFYDRSQIEGKRVVVVGFGKSATDIATVTATEAKECTLVFRQVLWKIPKFFLGLINVKYVLLTRFAESWMPYRTLQGWEKILHTIGKPLVWAFWRANETLLRLQFSLDACRMLPDQPINKLIGCSIGLAPQGFFELVRSGKIHPKKTGIKEFSSTGLKLENGEDLDADVVIFGTGFRQDIPFLEKKYLRQIIDEKSIIHLYRHLIHPLVPQMGFVGYNYSGCAQLTSEIGARWLVEYFKGNLTLPSQEEILEDIEAELEWRKKERPYAILGGACITPFTFHYIDELMKDMGLKKRRKPWNPIGEFMMPADPSAYKNLRQELLANKS</sequence>
<dbReference type="InterPro" id="IPR036188">
    <property type="entry name" value="FAD/NAD-bd_sf"/>
</dbReference>
<comment type="similarity">
    <text evidence="1">Belongs to the FMO family.</text>
</comment>
<dbReference type="PANTHER" id="PTHR23023">
    <property type="entry name" value="DIMETHYLANILINE MONOOXYGENASE"/>
    <property type="match status" value="1"/>
</dbReference>
<comment type="caution">
    <text evidence="7">The sequence shown here is derived from an EMBL/GenBank/DDBJ whole genome shotgun (WGS) entry which is preliminary data.</text>
</comment>
<keyword evidence="3" id="KW-0285">Flavoprotein</keyword>
<dbReference type="GO" id="GO:0050660">
    <property type="term" value="F:flavin adenine dinucleotide binding"/>
    <property type="evidence" value="ECO:0007669"/>
    <property type="project" value="InterPro"/>
</dbReference>
<reference evidence="7 8" key="1">
    <citation type="journal article" date="2013" name="Genome Biol. Evol.">
        <title>Genomes of Stigonematalean cyanobacteria (subsection V) and the evolution of oxygenic photosynthesis from prokaryotes to plastids.</title>
        <authorList>
            <person name="Dagan T."/>
            <person name="Roettger M."/>
            <person name="Stucken K."/>
            <person name="Landan G."/>
            <person name="Koch R."/>
            <person name="Major P."/>
            <person name="Gould S.B."/>
            <person name="Goremykin V.V."/>
            <person name="Rippka R."/>
            <person name="Tandeau de Marsac N."/>
            <person name="Gugger M."/>
            <person name="Lockhart P.J."/>
            <person name="Allen J.F."/>
            <person name="Brune I."/>
            <person name="Maus I."/>
            <person name="Puhler A."/>
            <person name="Martin W.F."/>
        </authorList>
    </citation>
    <scope>NUCLEOTIDE SEQUENCE [LARGE SCALE GENOMIC DNA]</scope>
    <source>
        <strain evidence="7 8">PCC 7110</strain>
    </source>
</reference>
<evidence type="ECO:0000256" key="4">
    <source>
        <dbReference type="ARBA" id="ARBA00022827"/>
    </source>
</evidence>
<evidence type="ECO:0000256" key="6">
    <source>
        <dbReference type="ARBA" id="ARBA00023002"/>
    </source>
</evidence>
<accession>A0A139X8T3</accession>
<keyword evidence="5" id="KW-0521">NADP</keyword>
<organism evidence="7 8">
    <name type="scientific">Scytonema hofmannii PCC 7110</name>
    <dbReference type="NCBI Taxonomy" id="128403"/>
    <lineage>
        <taxon>Bacteria</taxon>
        <taxon>Bacillati</taxon>
        <taxon>Cyanobacteriota</taxon>
        <taxon>Cyanophyceae</taxon>
        <taxon>Nostocales</taxon>
        <taxon>Scytonemataceae</taxon>
        <taxon>Scytonema</taxon>
    </lineage>
</organism>
<evidence type="ECO:0000256" key="2">
    <source>
        <dbReference type="ARBA" id="ARBA00010139"/>
    </source>
</evidence>
<dbReference type="GO" id="GO:0050661">
    <property type="term" value="F:NADP binding"/>
    <property type="evidence" value="ECO:0007669"/>
    <property type="project" value="InterPro"/>
</dbReference>
<dbReference type="GO" id="GO:0004499">
    <property type="term" value="F:N,N-dimethylaniline monooxygenase activity"/>
    <property type="evidence" value="ECO:0007669"/>
    <property type="project" value="InterPro"/>
</dbReference>
<comment type="similarity">
    <text evidence="2">Belongs to the FAD-binding monooxygenase family.</text>
</comment>
<keyword evidence="6" id="KW-0560">Oxidoreductase</keyword>
<dbReference type="Pfam" id="PF00743">
    <property type="entry name" value="FMO-like"/>
    <property type="match status" value="2"/>
</dbReference>
<gene>
    <name evidence="7" type="ORF">WA1_22755</name>
</gene>
<dbReference type="InterPro" id="IPR050346">
    <property type="entry name" value="FMO-like"/>
</dbReference>
<keyword evidence="8" id="KW-1185">Reference proteome</keyword>
<evidence type="ECO:0000256" key="1">
    <source>
        <dbReference type="ARBA" id="ARBA00009183"/>
    </source>
</evidence>
<evidence type="ECO:0000256" key="5">
    <source>
        <dbReference type="ARBA" id="ARBA00022857"/>
    </source>
</evidence>
<dbReference type="OrthoDB" id="465620at2"/>
<proteinExistence type="inferred from homology"/>
<dbReference type="EMBL" id="ANNX02000024">
    <property type="protein sequence ID" value="KYC41114.1"/>
    <property type="molecule type" value="Genomic_DNA"/>
</dbReference>
<dbReference type="PRINTS" id="PR00370">
    <property type="entry name" value="FMOXYGENASE"/>
</dbReference>
<dbReference type="Gene3D" id="3.50.50.60">
    <property type="entry name" value="FAD/NAD(P)-binding domain"/>
    <property type="match status" value="1"/>
</dbReference>
<protein>
    <submittedName>
        <fullName evidence="7">K+ transport protein</fullName>
    </submittedName>
</protein>